<evidence type="ECO:0000313" key="2">
    <source>
        <dbReference type="Proteomes" id="UP000563426"/>
    </source>
</evidence>
<keyword evidence="2" id="KW-1185">Reference proteome</keyword>
<name>A0A3A8IIB9_9BACT</name>
<reference evidence="1 2" key="1">
    <citation type="submission" date="2020-05" db="EMBL/GenBank/DDBJ databases">
        <authorList>
            <person name="Whitworth D."/>
        </authorList>
    </citation>
    <scope>NUCLEOTIDE SEQUENCE [LARGE SCALE GENOMIC DNA]</scope>
    <source>
        <strain evidence="1 2">AB043B</strain>
    </source>
</reference>
<dbReference type="OrthoDB" id="5526274at2"/>
<dbReference type="Proteomes" id="UP000563426">
    <property type="component" value="Unassembled WGS sequence"/>
</dbReference>
<organism evidence="1 2">
    <name type="scientific">Corallococcus exercitus</name>
    <dbReference type="NCBI Taxonomy" id="2316736"/>
    <lineage>
        <taxon>Bacteria</taxon>
        <taxon>Pseudomonadati</taxon>
        <taxon>Myxococcota</taxon>
        <taxon>Myxococcia</taxon>
        <taxon>Myxococcales</taxon>
        <taxon>Cystobacterineae</taxon>
        <taxon>Myxococcaceae</taxon>
        <taxon>Corallococcus</taxon>
    </lineage>
</organism>
<accession>A0A3A8IIB9</accession>
<dbReference type="RefSeq" id="WP_120523385.1">
    <property type="nucleotide sequence ID" value="NZ_JABFJV010000004.1"/>
</dbReference>
<comment type="caution">
    <text evidence="1">The sequence shown here is derived from an EMBL/GenBank/DDBJ whole genome shotgun (WGS) entry which is preliminary data.</text>
</comment>
<gene>
    <name evidence="1" type="ORF">HMI49_01435</name>
</gene>
<protein>
    <submittedName>
        <fullName evidence="1">Uncharacterized protein</fullName>
    </submittedName>
</protein>
<sequence length="125" mass="13896">MSFLNVPLHDAEVMGVRMDLEKQLLQLDLVLHTGEAVRLDFQGAEEWSLSGLGTQNVLFALREWRAGTDGVADCCEEWKLDAFWTQKILAGELVLYECEPSVGMSGYIVARTVTVARTSSMKTTV</sequence>
<dbReference type="AlphaFoldDB" id="A0A3A8IIB9"/>
<dbReference type="EMBL" id="JABFJV010000004">
    <property type="protein sequence ID" value="NOK31864.1"/>
    <property type="molecule type" value="Genomic_DNA"/>
</dbReference>
<proteinExistence type="predicted"/>
<evidence type="ECO:0000313" key="1">
    <source>
        <dbReference type="EMBL" id="NOK31864.1"/>
    </source>
</evidence>